<evidence type="ECO:0000256" key="3">
    <source>
        <dbReference type="ARBA" id="ARBA00022552"/>
    </source>
</evidence>
<keyword evidence="3 5" id="KW-0698">rRNA processing</keyword>
<evidence type="ECO:0000313" key="10">
    <source>
        <dbReference type="Proteomes" id="UP000217431"/>
    </source>
</evidence>
<evidence type="ECO:0000313" key="9">
    <source>
        <dbReference type="EMBL" id="BAU18273.1"/>
    </source>
</evidence>
<dbReference type="PANTHER" id="PTHR33692">
    <property type="entry name" value="RIBOSOME MATURATION FACTOR RIMM"/>
    <property type="match status" value="1"/>
</dbReference>
<dbReference type="PANTHER" id="PTHR33692:SF1">
    <property type="entry name" value="RIBOSOME MATURATION FACTOR RIMM"/>
    <property type="match status" value="1"/>
</dbReference>
<dbReference type="STRING" id="28131.BWX40_09180"/>
<dbReference type="InterPro" id="IPR036976">
    <property type="entry name" value="RimM_N_sf"/>
</dbReference>
<dbReference type="Pfam" id="PF01782">
    <property type="entry name" value="RimM"/>
    <property type="match status" value="1"/>
</dbReference>
<dbReference type="InterPro" id="IPR009000">
    <property type="entry name" value="Transl_B-barrel_sf"/>
</dbReference>
<dbReference type="EMBL" id="CP024727">
    <property type="protein sequence ID" value="ATV30609.1"/>
    <property type="molecule type" value="Genomic_DNA"/>
</dbReference>
<reference evidence="9 10" key="1">
    <citation type="journal article" date="2016" name="DNA Res.">
        <title>The complete genome sequencing of Prevotella intermedia strain OMA14 and a subsequent fine-scale, intra-species genomic comparison reveal an unusual amplification of conjugative and mobile transposons and identify a novel Prevotella-lineage-specific repeat.</title>
        <authorList>
            <person name="Naito M."/>
            <person name="Ogura Y."/>
            <person name="Itoh T."/>
            <person name="Shoji M."/>
            <person name="Okamoto M."/>
            <person name="Hayashi T."/>
            <person name="Nakayama K."/>
        </authorList>
    </citation>
    <scope>NUCLEOTIDE SEQUENCE [LARGE SCALE GENOMIC DNA]</scope>
    <source>
        <strain evidence="9 10">OMA14</strain>
    </source>
</reference>
<dbReference type="Gene3D" id="2.40.30.60">
    <property type="entry name" value="RimM"/>
    <property type="match status" value="1"/>
</dbReference>
<evidence type="ECO:0000313" key="11">
    <source>
        <dbReference type="Proteomes" id="UP000230742"/>
    </source>
</evidence>
<accession>A0A0S3ULA9</accession>
<dbReference type="GO" id="GO:0043022">
    <property type="term" value="F:ribosome binding"/>
    <property type="evidence" value="ECO:0007669"/>
    <property type="project" value="InterPro"/>
</dbReference>
<sequence length="173" mass="19709">MIKREEVYKIGVLGKPHGVKGEMQFRFTDDVFDQCDADYLVLDMEGILVPFFMEEYRFRSDEVALMKFCDIDTEERARELTGTEVYFPRAIAEESKDELSWAQIIGFKLMDSKTGKVVGEIVSVDDSTINLLFEIKTETGGERLIPANENLIKGIDKAEQTIEVEIPDGLLEL</sequence>
<comment type="similarity">
    <text evidence="5">Belongs to the RimM family.</text>
</comment>
<dbReference type="AlphaFoldDB" id="A0A0S3ULA9"/>
<protein>
    <recommendedName>
        <fullName evidence="5">Ribosome maturation factor RimM</fullName>
    </recommendedName>
</protein>
<evidence type="ECO:0000259" key="7">
    <source>
        <dbReference type="Pfam" id="PF24986"/>
    </source>
</evidence>
<comment type="function">
    <text evidence="5">An accessory protein needed during the final step in the assembly of 30S ribosomal subunit, possibly for assembly of the head region. Essential for efficient processing of 16S rRNA. May be needed both before and after RbfA during the maturation of 16S rRNA. It has affinity for free ribosomal 30S subunits but not for 70S ribosomes.</text>
</comment>
<dbReference type="Proteomes" id="UP000230742">
    <property type="component" value="Chromosome 1"/>
</dbReference>
<feature type="domain" description="Ribosome maturation factor RimM PRC barrel" evidence="7">
    <location>
        <begin position="101"/>
        <end position="170"/>
    </location>
</feature>
<dbReference type="HAMAP" id="MF_00014">
    <property type="entry name" value="Ribosome_mat_RimM"/>
    <property type="match status" value="1"/>
</dbReference>
<dbReference type="Gene3D" id="2.30.30.240">
    <property type="entry name" value="PRC-barrel domain"/>
    <property type="match status" value="1"/>
</dbReference>
<evidence type="ECO:0000256" key="1">
    <source>
        <dbReference type="ARBA" id="ARBA00022490"/>
    </source>
</evidence>
<dbReference type="GO" id="GO:0006364">
    <property type="term" value="P:rRNA processing"/>
    <property type="evidence" value="ECO:0007669"/>
    <property type="project" value="UniProtKB-UniRule"/>
</dbReference>
<proteinExistence type="inferred from homology"/>
<dbReference type="GO" id="GO:0042274">
    <property type="term" value="P:ribosomal small subunit biogenesis"/>
    <property type="evidence" value="ECO:0007669"/>
    <property type="project" value="UniProtKB-UniRule"/>
</dbReference>
<name>A0A0S3ULA9_PREIN</name>
<dbReference type="GO" id="GO:0005737">
    <property type="term" value="C:cytoplasm"/>
    <property type="evidence" value="ECO:0007669"/>
    <property type="project" value="UniProtKB-SubCell"/>
</dbReference>
<comment type="subunit">
    <text evidence="5">Binds ribosomal protein uS19.</text>
</comment>
<keyword evidence="2 5" id="KW-0690">Ribosome biogenesis</keyword>
<evidence type="ECO:0000256" key="4">
    <source>
        <dbReference type="ARBA" id="ARBA00023186"/>
    </source>
</evidence>
<dbReference type="InterPro" id="IPR011961">
    <property type="entry name" value="RimM"/>
</dbReference>
<evidence type="ECO:0000256" key="5">
    <source>
        <dbReference type="HAMAP-Rule" id="MF_00014"/>
    </source>
</evidence>
<dbReference type="NCBIfam" id="TIGR02273">
    <property type="entry name" value="16S_RimM"/>
    <property type="match status" value="1"/>
</dbReference>
<dbReference type="GO" id="GO:0005840">
    <property type="term" value="C:ribosome"/>
    <property type="evidence" value="ECO:0007669"/>
    <property type="project" value="InterPro"/>
</dbReference>
<dbReference type="InterPro" id="IPR002676">
    <property type="entry name" value="RimM_N"/>
</dbReference>
<comment type="domain">
    <text evidence="5">The PRC barrel domain binds ribosomal protein uS19.</text>
</comment>
<feature type="domain" description="RimM N-terminal" evidence="6">
    <location>
        <begin position="10"/>
        <end position="89"/>
    </location>
</feature>
<dbReference type="SUPFAM" id="SSF50346">
    <property type="entry name" value="PRC-barrel domain"/>
    <property type="match status" value="1"/>
</dbReference>
<dbReference type="RefSeq" id="WP_096406353.1">
    <property type="nucleotide sequence ID" value="NZ_AP014597.1"/>
</dbReference>
<gene>
    <name evidence="5 8" type="primary">rimM</name>
    <name evidence="8" type="ORF">CTM46_03585</name>
    <name evidence="9" type="ORF">PIOMA14_I_1765</name>
</gene>
<dbReference type="Pfam" id="PF24986">
    <property type="entry name" value="PRC_RimM"/>
    <property type="match status" value="1"/>
</dbReference>
<evidence type="ECO:0000313" key="8">
    <source>
        <dbReference type="EMBL" id="ATV30609.1"/>
    </source>
</evidence>
<dbReference type="SUPFAM" id="SSF50447">
    <property type="entry name" value="Translation proteins"/>
    <property type="match status" value="1"/>
</dbReference>
<evidence type="ECO:0000259" key="6">
    <source>
        <dbReference type="Pfam" id="PF01782"/>
    </source>
</evidence>
<reference evidence="8 11" key="2">
    <citation type="submission" date="2017-11" db="EMBL/GenBank/DDBJ databases">
        <title>Genome sequencing of Prevotella intermedia KCOM 1949.</title>
        <authorList>
            <person name="Kook J.-K."/>
            <person name="Park S.-N."/>
            <person name="Lim Y.K."/>
        </authorList>
    </citation>
    <scope>NUCLEOTIDE SEQUENCE [LARGE SCALE GENOMIC DNA]</scope>
    <source>
        <strain evidence="8 11">KCOM 1949</strain>
    </source>
</reference>
<dbReference type="Proteomes" id="UP000217431">
    <property type="component" value="Chromosome I"/>
</dbReference>
<comment type="subcellular location">
    <subcellularLocation>
        <location evidence="5">Cytoplasm</location>
    </subcellularLocation>
</comment>
<dbReference type="InterPro" id="IPR011033">
    <property type="entry name" value="PRC_barrel-like_sf"/>
</dbReference>
<organism evidence="9 10">
    <name type="scientific">Prevotella intermedia</name>
    <dbReference type="NCBI Taxonomy" id="28131"/>
    <lineage>
        <taxon>Bacteria</taxon>
        <taxon>Pseudomonadati</taxon>
        <taxon>Bacteroidota</taxon>
        <taxon>Bacteroidia</taxon>
        <taxon>Bacteroidales</taxon>
        <taxon>Prevotellaceae</taxon>
        <taxon>Prevotella</taxon>
    </lineage>
</organism>
<evidence type="ECO:0000256" key="2">
    <source>
        <dbReference type="ARBA" id="ARBA00022517"/>
    </source>
</evidence>
<dbReference type="EMBL" id="AP014597">
    <property type="protein sequence ID" value="BAU18273.1"/>
    <property type="molecule type" value="Genomic_DNA"/>
</dbReference>
<keyword evidence="4 5" id="KW-0143">Chaperone</keyword>
<keyword evidence="1 5" id="KW-0963">Cytoplasm</keyword>
<dbReference type="InterPro" id="IPR056792">
    <property type="entry name" value="PRC_RimM"/>
</dbReference>